<evidence type="ECO:0000313" key="3">
    <source>
        <dbReference type="Proteomes" id="UP000053257"/>
    </source>
</evidence>
<dbReference type="HOGENOM" id="CLU_1514124_0_0_1"/>
<evidence type="ECO:0000256" key="1">
    <source>
        <dbReference type="SAM" id="SignalP"/>
    </source>
</evidence>
<accession>A0A0C3NJE6</accession>
<sequence>MHLTRFATHWMAVALRLLVLCAFTPQYAAVPTDLATQNTAFVPHNKTTTGPWYEPAYDYSQSILATAYTIVDVDLPSWNETVGVVAGLLHKTDEALNRTAREYNISDKVEELRSTFGDVVKIAAEFRVHMKELKQRGMALDDVSDELGVAFDGVLTHMKHAFPSPDQAPSHEERQAMV</sequence>
<keyword evidence="1" id="KW-0732">Signal</keyword>
<dbReference type="AlphaFoldDB" id="A0A0C3NJE6"/>
<keyword evidence="3" id="KW-1185">Reference proteome</keyword>
<feature type="signal peptide" evidence="1">
    <location>
        <begin position="1"/>
        <end position="29"/>
    </location>
</feature>
<reference evidence="2 3" key="1">
    <citation type="journal article" date="2014" name="PLoS Genet.">
        <title>Analysis of the Phlebiopsis gigantea genome, transcriptome and secretome provides insight into its pioneer colonization strategies of wood.</title>
        <authorList>
            <person name="Hori C."/>
            <person name="Ishida T."/>
            <person name="Igarashi K."/>
            <person name="Samejima M."/>
            <person name="Suzuki H."/>
            <person name="Master E."/>
            <person name="Ferreira P."/>
            <person name="Ruiz-Duenas F.J."/>
            <person name="Held B."/>
            <person name="Canessa P."/>
            <person name="Larrondo L.F."/>
            <person name="Schmoll M."/>
            <person name="Druzhinina I.S."/>
            <person name="Kubicek C.P."/>
            <person name="Gaskell J.A."/>
            <person name="Kersten P."/>
            <person name="St John F."/>
            <person name="Glasner J."/>
            <person name="Sabat G."/>
            <person name="Splinter BonDurant S."/>
            <person name="Syed K."/>
            <person name="Yadav J."/>
            <person name="Mgbeahuruike A.C."/>
            <person name="Kovalchuk A."/>
            <person name="Asiegbu F.O."/>
            <person name="Lackner G."/>
            <person name="Hoffmeister D."/>
            <person name="Rencoret J."/>
            <person name="Gutierrez A."/>
            <person name="Sun H."/>
            <person name="Lindquist E."/>
            <person name="Barry K."/>
            <person name="Riley R."/>
            <person name="Grigoriev I.V."/>
            <person name="Henrissat B."/>
            <person name="Kues U."/>
            <person name="Berka R.M."/>
            <person name="Martinez A.T."/>
            <person name="Covert S.F."/>
            <person name="Blanchette R.A."/>
            <person name="Cullen D."/>
        </authorList>
    </citation>
    <scope>NUCLEOTIDE SEQUENCE [LARGE SCALE GENOMIC DNA]</scope>
    <source>
        <strain evidence="2 3">11061_1 CR5-6</strain>
    </source>
</reference>
<protein>
    <submittedName>
        <fullName evidence="2">Uncharacterized protein</fullName>
    </submittedName>
</protein>
<name>A0A0C3NJE6_PHLG1</name>
<proteinExistence type="predicted"/>
<gene>
    <name evidence="2" type="ORF">PHLGIDRAFT_129110</name>
</gene>
<organism evidence="2 3">
    <name type="scientific">Phlebiopsis gigantea (strain 11061_1 CR5-6)</name>
    <name type="common">White-rot fungus</name>
    <name type="synonym">Peniophora gigantea</name>
    <dbReference type="NCBI Taxonomy" id="745531"/>
    <lineage>
        <taxon>Eukaryota</taxon>
        <taxon>Fungi</taxon>
        <taxon>Dikarya</taxon>
        <taxon>Basidiomycota</taxon>
        <taxon>Agaricomycotina</taxon>
        <taxon>Agaricomycetes</taxon>
        <taxon>Polyporales</taxon>
        <taxon>Phanerochaetaceae</taxon>
        <taxon>Phlebiopsis</taxon>
    </lineage>
</organism>
<dbReference type="Proteomes" id="UP000053257">
    <property type="component" value="Unassembled WGS sequence"/>
</dbReference>
<dbReference type="EMBL" id="KN840554">
    <property type="protein sequence ID" value="KIP05044.1"/>
    <property type="molecule type" value="Genomic_DNA"/>
</dbReference>
<feature type="chain" id="PRO_5002167627" evidence="1">
    <location>
        <begin position="30"/>
        <end position="178"/>
    </location>
</feature>
<dbReference type="OrthoDB" id="440424at2759"/>
<evidence type="ECO:0000313" key="2">
    <source>
        <dbReference type="EMBL" id="KIP05044.1"/>
    </source>
</evidence>
<feature type="non-terminal residue" evidence="2">
    <location>
        <position position="178"/>
    </location>
</feature>